<dbReference type="RefSeq" id="WP_192027100.1">
    <property type="nucleotide sequence ID" value="NZ_JACYTN010000030.1"/>
</dbReference>
<evidence type="ECO:0000313" key="3">
    <source>
        <dbReference type="Proteomes" id="UP000634529"/>
    </source>
</evidence>
<accession>A0ABR9B3D5</accession>
<dbReference type="CDD" id="cd04301">
    <property type="entry name" value="NAT_SF"/>
    <property type="match status" value="1"/>
</dbReference>
<keyword evidence="3" id="KW-1185">Reference proteome</keyword>
<dbReference type="Proteomes" id="UP000634529">
    <property type="component" value="Unassembled WGS sequence"/>
</dbReference>
<dbReference type="InterPro" id="IPR000182">
    <property type="entry name" value="GNAT_dom"/>
</dbReference>
<evidence type="ECO:0000259" key="1">
    <source>
        <dbReference type="PROSITE" id="PS51186"/>
    </source>
</evidence>
<dbReference type="SUPFAM" id="SSF55729">
    <property type="entry name" value="Acyl-CoA N-acyltransferases (Nat)"/>
    <property type="match status" value="1"/>
</dbReference>
<dbReference type="Gene3D" id="3.40.630.30">
    <property type="match status" value="1"/>
</dbReference>
<dbReference type="Pfam" id="PF00583">
    <property type="entry name" value="Acetyltransf_1"/>
    <property type="match status" value="1"/>
</dbReference>
<comment type="caution">
    <text evidence="2">The sequence shown here is derived from an EMBL/GenBank/DDBJ whole genome shotgun (WGS) entry which is preliminary data.</text>
</comment>
<gene>
    <name evidence="2" type="ORF">IFO66_21565</name>
</gene>
<dbReference type="PROSITE" id="PS51186">
    <property type="entry name" value="GNAT"/>
    <property type="match status" value="1"/>
</dbReference>
<organism evidence="2 3">
    <name type="scientific">Paenibacillus arenosi</name>
    <dbReference type="NCBI Taxonomy" id="2774142"/>
    <lineage>
        <taxon>Bacteria</taxon>
        <taxon>Bacillati</taxon>
        <taxon>Bacillota</taxon>
        <taxon>Bacilli</taxon>
        <taxon>Bacillales</taxon>
        <taxon>Paenibacillaceae</taxon>
        <taxon>Paenibacillus</taxon>
    </lineage>
</organism>
<dbReference type="EMBL" id="JACYTN010000030">
    <property type="protein sequence ID" value="MBD8500881.1"/>
    <property type="molecule type" value="Genomic_DNA"/>
</dbReference>
<feature type="domain" description="N-acetyltransferase" evidence="1">
    <location>
        <begin position="16"/>
        <end position="201"/>
    </location>
</feature>
<reference evidence="2 3" key="1">
    <citation type="submission" date="2020-09" db="EMBL/GenBank/DDBJ databases">
        <title>Paenibacillus sp. CAU 1523 isolated from sand of Haeundae Beach.</title>
        <authorList>
            <person name="Kim W."/>
        </authorList>
    </citation>
    <scope>NUCLEOTIDE SEQUENCE [LARGE SCALE GENOMIC DNA]</scope>
    <source>
        <strain evidence="2 3">CAU 1523</strain>
    </source>
</reference>
<protein>
    <submittedName>
        <fullName evidence="2">GNAT family N-acetyltransferase</fullName>
    </submittedName>
</protein>
<name>A0ABR9B3D5_9BACL</name>
<dbReference type="InterPro" id="IPR016181">
    <property type="entry name" value="Acyl_CoA_acyltransferase"/>
</dbReference>
<sequence>MFTVIRADQLEFDPRVQMSRIFAEGFSQWLGYFSKDNEAIARAFAHMFVLNQFYVALTDEGTIAAMAACTDGRVSSVKLNPTELRKHLGLFKGTIAGFVLKKEFEAPQATKDGADAVHGSIEFVGTAPECRGKGAASAIIRHIVEYAPFEQFFIEEVADTNTPAMNLYHKLGFQEYKRKTIPTKRAVKIGINHIVSLKYVK</sequence>
<proteinExistence type="predicted"/>
<evidence type="ECO:0000313" key="2">
    <source>
        <dbReference type="EMBL" id="MBD8500881.1"/>
    </source>
</evidence>